<dbReference type="AlphaFoldDB" id="A0AAE0CMK5"/>
<evidence type="ECO:0000313" key="1">
    <source>
        <dbReference type="EMBL" id="KAK2656604.1"/>
    </source>
</evidence>
<sequence length="76" mass="7977">MRRSKELWWMVRDGSVRVSWWRRGCSGDEALVDGASEGMTAVGGHHGCGEAVVGVAVGVGDGKRGGVGDSDDLCGW</sequence>
<reference evidence="1" key="1">
    <citation type="journal article" date="2023" name="Plant J.">
        <title>Genome sequences and population genomics provide insights into the demographic history, inbreeding, and mutation load of two 'living fossil' tree species of Dipteronia.</title>
        <authorList>
            <person name="Feng Y."/>
            <person name="Comes H.P."/>
            <person name="Chen J."/>
            <person name="Zhu S."/>
            <person name="Lu R."/>
            <person name="Zhang X."/>
            <person name="Li P."/>
            <person name="Qiu J."/>
            <person name="Olsen K.M."/>
            <person name="Qiu Y."/>
        </authorList>
    </citation>
    <scope>NUCLEOTIDE SEQUENCE</scope>
    <source>
        <strain evidence="1">KIB01</strain>
    </source>
</reference>
<dbReference type="EMBL" id="JANJYI010000003">
    <property type="protein sequence ID" value="KAK2656604.1"/>
    <property type="molecule type" value="Genomic_DNA"/>
</dbReference>
<gene>
    <name evidence="1" type="ORF">Ddye_009656</name>
</gene>
<name>A0AAE0CMK5_9ROSI</name>
<protein>
    <submittedName>
        <fullName evidence="1">Uncharacterized protein</fullName>
    </submittedName>
</protein>
<organism evidence="1 2">
    <name type="scientific">Dipteronia dyeriana</name>
    <dbReference type="NCBI Taxonomy" id="168575"/>
    <lineage>
        <taxon>Eukaryota</taxon>
        <taxon>Viridiplantae</taxon>
        <taxon>Streptophyta</taxon>
        <taxon>Embryophyta</taxon>
        <taxon>Tracheophyta</taxon>
        <taxon>Spermatophyta</taxon>
        <taxon>Magnoliopsida</taxon>
        <taxon>eudicotyledons</taxon>
        <taxon>Gunneridae</taxon>
        <taxon>Pentapetalae</taxon>
        <taxon>rosids</taxon>
        <taxon>malvids</taxon>
        <taxon>Sapindales</taxon>
        <taxon>Sapindaceae</taxon>
        <taxon>Hippocastanoideae</taxon>
        <taxon>Acereae</taxon>
        <taxon>Dipteronia</taxon>
    </lineage>
</organism>
<accession>A0AAE0CMK5</accession>
<proteinExistence type="predicted"/>
<evidence type="ECO:0000313" key="2">
    <source>
        <dbReference type="Proteomes" id="UP001280121"/>
    </source>
</evidence>
<comment type="caution">
    <text evidence="1">The sequence shown here is derived from an EMBL/GenBank/DDBJ whole genome shotgun (WGS) entry which is preliminary data.</text>
</comment>
<keyword evidence="2" id="KW-1185">Reference proteome</keyword>
<dbReference type="Proteomes" id="UP001280121">
    <property type="component" value="Unassembled WGS sequence"/>
</dbReference>